<evidence type="ECO:0000313" key="3">
    <source>
        <dbReference type="EMBL" id="MCD5311427.1"/>
    </source>
</evidence>
<dbReference type="InterPro" id="IPR012349">
    <property type="entry name" value="Split_barrel_FMN-bd"/>
</dbReference>
<comment type="caution">
    <text evidence="3">The sequence shown here is derived from an EMBL/GenBank/DDBJ whole genome shotgun (WGS) entry which is preliminary data.</text>
</comment>
<dbReference type="AlphaFoldDB" id="A0A9X1ST59"/>
<gene>
    <name evidence="3" type="ORF">LR394_10990</name>
</gene>
<dbReference type="InterPro" id="IPR024031">
    <property type="entry name" value="MSMEG_5819/OxyR"/>
</dbReference>
<dbReference type="RefSeq" id="WP_231440598.1">
    <property type="nucleotide sequence ID" value="NZ_JAJOMB010000004.1"/>
</dbReference>
<name>A0A9X1ST59_9ACTN</name>
<dbReference type="InterPro" id="IPR052019">
    <property type="entry name" value="F420H2_bilvrd_red/Heme_oxyg"/>
</dbReference>
<keyword evidence="4" id="KW-1185">Reference proteome</keyword>
<dbReference type="Pfam" id="PF01243">
    <property type="entry name" value="PNPOx_N"/>
    <property type="match status" value="1"/>
</dbReference>
<evidence type="ECO:0000256" key="1">
    <source>
        <dbReference type="ARBA" id="ARBA00023002"/>
    </source>
</evidence>
<sequence>MSASTRPEQAHDELTPPVLVYLASQTLGRLATVDPKNAPQNSPVGFTHNAELGTIDIGGWNLGESRKFRNIEKNPAVSFVVDDIPSTNPWRVRMVEIRGTAEALRGIPAADGGTSELIRVHPRRVITFGLDGEAPPEG</sequence>
<accession>A0A9X1ST59</accession>
<dbReference type="GO" id="GO:0016627">
    <property type="term" value="F:oxidoreductase activity, acting on the CH-CH group of donors"/>
    <property type="evidence" value="ECO:0007669"/>
    <property type="project" value="TreeGrafter"/>
</dbReference>
<dbReference type="PANTHER" id="PTHR35176">
    <property type="entry name" value="HEME OXYGENASE HI_0854-RELATED"/>
    <property type="match status" value="1"/>
</dbReference>
<reference evidence="3" key="1">
    <citation type="submission" date="2021-11" db="EMBL/GenBank/DDBJ databases">
        <title>Streptomyces corallinus and Kineosporia corallina sp. nov., two new coral-derived marine actinobacteria.</title>
        <authorList>
            <person name="Buangrab K."/>
            <person name="Sutthacheep M."/>
            <person name="Yeemin T."/>
            <person name="Harunari E."/>
            <person name="Igarashi Y."/>
            <person name="Sripreechasak P."/>
            <person name="Kanchanasin P."/>
            <person name="Tanasupawat S."/>
            <person name="Phongsopitanun W."/>
        </authorList>
    </citation>
    <scope>NUCLEOTIDE SEQUENCE</scope>
    <source>
        <strain evidence="3">JCM 31032</strain>
    </source>
</reference>
<dbReference type="PANTHER" id="PTHR35176:SF6">
    <property type="entry name" value="HEME OXYGENASE HI_0854-RELATED"/>
    <property type="match status" value="1"/>
</dbReference>
<dbReference type="InterPro" id="IPR011576">
    <property type="entry name" value="Pyridox_Oxase_N"/>
</dbReference>
<organism evidence="3 4">
    <name type="scientific">Kineosporia babensis</name>
    <dbReference type="NCBI Taxonomy" id="499548"/>
    <lineage>
        <taxon>Bacteria</taxon>
        <taxon>Bacillati</taxon>
        <taxon>Actinomycetota</taxon>
        <taxon>Actinomycetes</taxon>
        <taxon>Kineosporiales</taxon>
        <taxon>Kineosporiaceae</taxon>
        <taxon>Kineosporia</taxon>
    </lineage>
</organism>
<dbReference type="NCBIfam" id="TIGR04023">
    <property type="entry name" value="PPOX_MSMEG_5819"/>
    <property type="match status" value="1"/>
</dbReference>
<proteinExistence type="predicted"/>
<dbReference type="GO" id="GO:0005829">
    <property type="term" value="C:cytosol"/>
    <property type="evidence" value="ECO:0007669"/>
    <property type="project" value="TreeGrafter"/>
</dbReference>
<dbReference type="GO" id="GO:0070967">
    <property type="term" value="F:coenzyme F420 binding"/>
    <property type="evidence" value="ECO:0007669"/>
    <property type="project" value="TreeGrafter"/>
</dbReference>
<evidence type="ECO:0000259" key="2">
    <source>
        <dbReference type="Pfam" id="PF01243"/>
    </source>
</evidence>
<dbReference type="Gene3D" id="2.30.110.10">
    <property type="entry name" value="Electron Transport, Fmn-binding Protein, Chain A"/>
    <property type="match status" value="1"/>
</dbReference>
<dbReference type="SUPFAM" id="SSF50475">
    <property type="entry name" value="FMN-binding split barrel"/>
    <property type="match status" value="1"/>
</dbReference>
<dbReference type="EMBL" id="JAJOMB010000004">
    <property type="protein sequence ID" value="MCD5311427.1"/>
    <property type="molecule type" value="Genomic_DNA"/>
</dbReference>
<keyword evidence="1 3" id="KW-0560">Oxidoreductase</keyword>
<dbReference type="EC" id="1.-.-.-" evidence="3"/>
<dbReference type="Proteomes" id="UP001138997">
    <property type="component" value="Unassembled WGS sequence"/>
</dbReference>
<evidence type="ECO:0000313" key="4">
    <source>
        <dbReference type="Proteomes" id="UP001138997"/>
    </source>
</evidence>
<protein>
    <submittedName>
        <fullName evidence="3">PPOX class F420-dependent oxidoreductase</fullName>
        <ecNumber evidence="3">1.-.-.-</ecNumber>
    </submittedName>
</protein>
<feature type="domain" description="Pyridoxamine 5'-phosphate oxidase N-terminal" evidence="2">
    <location>
        <begin position="21"/>
        <end position="106"/>
    </location>
</feature>